<dbReference type="PANTHER" id="PTHR46328:SF44">
    <property type="entry name" value="FAR1 DOMAIN-CONTAINING PROTEIN"/>
    <property type="match status" value="1"/>
</dbReference>
<feature type="domain" description="FAR1" evidence="1">
    <location>
        <begin position="72"/>
        <end position="158"/>
    </location>
</feature>
<dbReference type="EMBL" id="JAGYWB010000027">
    <property type="protein sequence ID" value="KAI0486579.1"/>
    <property type="molecule type" value="Genomic_DNA"/>
</dbReference>
<dbReference type="Pfam" id="PF03101">
    <property type="entry name" value="FAR1"/>
    <property type="match status" value="1"/>
</dbReference>
<reference evidence="2" key="1">
    <citation type="journal article" date="2022" name="Front. Genet.">
        <title>Chromosome-Scale Assembly of the Dendrobium nobile Genome Provides Insights Into the Molecular Mechanism of the Biosynthesis of the Medicinal Active Ingredient of Dendrobium.</title>
        <authorList>
            <person name="Xu Q."/>
            <person name="Niu S.-C."/>
            <person name="Li K.-L."/>
            <person name="Zheng P.-J."/>
            <person name="Zhang X.-J."/>
            <person name="Jia Y."/>
            <person name="Liu Y."/>
            <person name="Niu Y.-X."/>
            <person name="Yu L.-H."/>
            <person name="Chen D.-F."/>
            <person name="Zhang G.-Q."/>
        </authorList>
    </citation>
    <scope>NUCLEOTIDE SEQUENCE</scope>
    <source>
        <tissue evidence="2">Leaf</tissue>
    </source>
</reference>
<evidence type="ECO:0000259" key="1">
    <source>
        <dbReference type="Pfam" id="PF03101"/>
    </source>
</evidence>
<organism evidence="2 3">
    <name type="scientific">Dendrobium nobile</name>
    <name type="common">Orchid</name>
    <dbReference type="NCBI Taxonomy" id="94219"/>
    <lineage>
        <taxon>Eukaryota</taxon>
        <taxon>Viridiplantae</taxon>
        <taxon>Streptophyta</taxon>
        <taxon>Embryophyta</taxon>
        <taxon>Tracheophyta</taxon>
        <taxon>Spermatophyta</taxon>
        <taxon>Magnoliopsida</taxon>
        <taxon>Liliopsida</taxon>
        <taxon>Asparagales</taxon>
        <taxon>Orchidaceae</taxon>
        <taxon>Epidendroideae</taxon>
        <taxon>Malaxideae</taxon>
        <taxon>Dendrobiinae</taxon>
        <taxon>Dendrobium</taxon>
    </lineage>
</organism>
<name>A0A8T3A173_DENNO</name>
<keyword evidence="3" id="KW-1185">Reference proteome</keyword>
<evidence type="ECO:0000313" key="3">
    <source>
        <dbReference type="Proteomes" id="UP000829196"/>
    </source>
</evidence>
<accession>A0A8T3A173</accession>
<dbReference type="InterPro" id="IPR004330">
    <property type="entry name" value="FAR1_DNA_bnd_dom"/>
</dbReference>
<dbReference type="PANTHER" id="PTHR46328">
    <property type="entry name" value="FAR-RED IMPAIRED RESPONSIVE (FAR1) FAMILY PROTEIN-RELATED"/>
    <property type="match status" value="1"/>
</dbReference>
<protein>
    <recommendedName>
        <fullName evidence="1">FAR1 domain-containing protein</fullName>
    </recommendedName>
</protein>
<gene>
    <name evidence="2" type="ORF">KFK09_029327</name>
</gene>
<comment type="caution">
    <text evidence="2">The sequence shown here is derived from an EMBL/GenBank/DDBJ whole genome shotgun (WGS) entry which is preliminary data.</text>
</comment>
<evidence type="ECO:0000313" key="2">
    <source>
        <dbReference type="EMBL" id="KAI0486579.1"/>
    </source>
</evidence>
<dbReference type="AlphaFoldDB" id="A0A8T3A173"/>
<sequence>MKMKIDLNLEEDVCFYEQTIFSQGLEEADNLKNVDVQETSANEAEHLKPVRLDGKFSLSDVYVNEKEAYKAYCNYDQNLGFSIRKDHHNYWPNSRNLKSKNFVCSKVGFKKLSDLNIQRKYRKSDTRTGCSTMIRFTVDEAGYWKVKIFIENHNHDLLRPEDRYLLRSCRFAYEMSTRAQLNEEGEEFILASIKDTSEKLDLIVYGKRKNKKSTYGGSVKLKDPLKRRSKGISNARLKNHWEKKPKRLAEKPFTITLSTLITSFGDETLWDGSFSGGSFGDGTFWDGSWGGSFGDGTIRDSSFWEGIIWVGSSWGGSFGNGFSWRGSFGDGTIWDGSSRGASFGDGSFWGGSGDGTFCDGSFWAVGKVSHVISSPLFGRPVRKATSSAVKGTM</sequence>
<dbReference type="Proteomes" id="UP000829196">
    <property type="component" value="Unassembled WGS sequence"/>
</dbReference>
<proteinExistence type="predicted"/>
<dbReference type="OrthoDB" id="1686421at2759"/>